<accession>A0A9W2Z6B4</accession>
<keyword evidence="4" id="KW-0677">Repeat</keyword>
<gene>
    <name evidence="8" type="primary">LOC106050375</name>
</gene>
<evidence type="ECO:0000313" key="7">
    <source>
        <dbReference type="Proteomes" id="UP001165740"/>
    </source>
</evidence>
<dbReference type="Pfam" id="PF08742">
    <property type="entry name" value="C8"/>
    <property type="match status" value="1"/>
</dbReference>
<protein>
    <submittedName>
        <fullName evidence="8">BMP-binding endothelial regulator protein-like</fullName>
    </submittedName>
</protein>
<dbReference type="Pfam" id="PF00093">
    <property type="entry name" value="VWC"/>
    <property type="match status" value="3"/>
</dbReference>
<evidence type="ECO:0000259" key="6">
    <source>
        <dbReference type="PROSITE" id="PS51233"/>
    </source>
</evidence>
<dbReference type="PROSITE" id="PS01208">
    <property type="entry name" value="VWFC_1"/>
    <property type="match status" value="2"/>
</dbReference>
<dbReference type="InterPro" id="IPR001846">
    <property type="entry name" value="VWF_type-D"/>
</dbReference>
<dbReference type="GO" id="GO:0005576">
    <property type="term" value="C:extracellular region"/>
    <property type="evidence" value="ECO:0007669"/>
    <property type="project" value="UniProtKB-SubCell"/>
</dbReference>
<dbReference type="InterPro" id="IPR001007">
    <property type="entry name" value="VWF_dom"/>
</dbReference>
<dbReference type="AlphaFoldDB" id="A0A9W2Z6B4"/>
<keyword evidence="7" id="KW-1185">Reference proteome</keyword>
<comment type="subcellular location">
    <subcellularLocation>
        <location evidence="1">Secreted</location>
    </subcellularLocation>
</comment>
<dbReference type="Proteomes" id="UP001165740">
    <property type="component" value="Chromosome 16"/>
</dbReference>
<dbReference type="PANTHER" id="PTHR46698:SF4">
    <property type="entry name" value="CROSSVEINLESS 2"/>
    <property type="match status" value="1"/>
</dbReference>
<dbReference type="SUPFAM" id="SSF57603">
    <property type="entry name" value="FnI-like domain"/>
    <property type="match status" value="4"/>
</dbReference>
<name>A0A9W2Z6B4_BIOGL</name>
<dbReference type="OrthoDB" id="6019304at2759"/>
<proteinExistence type="predicted"/>
<dbReference type="Gene3D" id="6.20.200.20">
    <property type="match status" value="3"/>
</dbReference>
<dbReference type="SMART" id="SM00214">
    <property type="entry name" value="VWC"/>
    <property type="match status" value="4"/>
</dbReference>
<feature type="domain" description="VWFD" evidence="6">
    <location>
        <begin position="707"/>
        <end position="879"/>
    </location>
</feature>
<dbReference type="InterPro" id="IPR052424">
    <property type="entry name" value="Kielin_Chordin-BMP_Reg"/>
</dbReference>
<dbReference type="PROSITE" id="PS50184">
    <property type="entry name" value="VWFC_2"/>
    <property type="match status" value="3"/>
</dbReference>
<evidence type="ECO:0000256" key="1">
    <source>
        <dbReference type="ARBA" id="ARBA00004613"/>
    </source>
</evidence>
<evidence type="ECO:0000256" key="2">
    <source>
        <dbReference type="ARBA" id="ARBA00022525"/>
    </source>
</evidence>
<dbReference type="RefSeq" id="XP_055870460.1">
    <property type="nucleotide sequence ID" value="XM_056014485.1"/>
</dbReference>
<reference evidence="8" key="1">
    <citation type="submission" date="2025-08" db="UniProtKB">
        <authorList>
            <consortium name="RefSeq"/>
        </authorList>
    </citation>
    <scope>IDENTIFICATION</scope>
</reference>
<feature type="domain" description="VWFC" evidence="5">
    <location>
        <begin position="507"/>
        <end position="568"/>
    </location>
</feature>
<organism evidence="7 8">
    <name type="scientific">Biomphalaria glabrata</name>
    <name type="common">Bloodfluke planorb</name>
    <name type="synonym">Freshwater snail</name>
    <dbReference type="NCBI Taxonomy" id="6526"/>
    <lineage>
        <taxon>Eukaryota</taxon>
        <taxon>Metazoa</taxon>
        <taxon>Spiralia</taxon>
        <taxon>Lophotrochozoa</taxon>
        <taxon>Mollusca</taxon>
        <taxon>Gastropoda</taxon>
        <taxon>Heterobranchia</taxon>
        <taxon>Euthyneura</taxon>
        <taxon>Panpulmonata</taxon>
        <taxon>Hygrophila</taxon>
        <taxon>Lymnaeoidea</taxon>
        <taxon>Planorbidae</taxon>
        <taxon>Biomphalaria</taxon>
    </lineage>
</organism>
<dbReference type="SMART" id="SM00832">
    <property type="entry name" value="C8"/>
    <property type="match status" value="1"/>
</dbReference>
<evidence type="ECO:0000259" key="5">
    <source>
        <dbReference type="PROSITE" id="PS50184"/>
    </source>
</evidence>
<dbReference type="Gene3D" id="2.10.70.10">
    <property type="entry name" value="Complement Module, domain 1"/>
    <property type="match status" value="1"/>
</dbReference>
<feature type="domain" description="VWFC" evidence="5">
    <location>
        <begin position="578"/>
        <end position="639"/>
    </location>
</feature>
<dbReference type="GeneID" id="106050375"/>
<dbReference type="SMART" id="SM00216">
    <property type="entry name" value="VWD"/>
    <property type="match status" value="1"/>
</dbReference>
<keyword evidence="2" id="KW-0964">Secreted</keyword>
<dbReference type="PANTHER" id="PTHR46698">
    <property type="entry name" value="CROSSVEINLESS 2"/>
    <property type="match status" value="1"/>
</dbReference>
<feature type="domain" description="VWFC" evidence="5">
    <location>
        <begin position="642"/>
        <end position="703"/>
    </location>
</feature>
<dbReference type="PROSITE" id="PS51233">
    <property type="entry name" value="VWFD"/>
    <property type="match status" value="1"/>
</dbReference>
<dbReference type="InterPro" id="IPR014853">
    <property type="entry name" value="VWF/SSPO/ZAN-like_Cys-rich_dom"/>
</dbReference>
<keyword evidence="3" id="KW-0732">Signal</keyword>
<evidence type="ECO:0000313" key="8">
    <source>
        <dbReference type="RefSeq" id="XP_055870460.1"/>
    </source>
</evidence>
<dbReference type="Pfam" id="PF00094">
    <property type="entry name" value="VWD"/>
    <property type="match status" value="1"/>
</dbReference>
<evidence type="ECO:0000256" key="4">
    <source>
        <dbReference type="ARBA" id="ARBA00022737"/>
    </source>
</evidence>
<sequence length="971" mass="109526">MCCTLNVRQDGQVKDVTIQGHEAHLFLIASMASGDKIFIPQSYKCRMKRLGACSACVQADTKVTSCVMFSKAYVILYSPLIEPRLSDTSCRCPKTSGRRTRTLCDYSNTSCRQLDICNKMSHTLCRKLHSAQDYWDVSSEKCRIPDMTSLSISSTRKIRETDFNFSCDLCTLVLAFIVLKPCPYVIYLKISLSHCILSQIERCFPLIHLCQPTNALYKLILTRTPRLMDECKKATSHQLTNNVHQFEHASLGLQNSCMSSALTQRTSTMAPRVAAHHQHSATCPSTNNTLQAKGLSNKHNAVDARALTSLEKCNKELKHCRKARKRNSQLSIVPNTPSPPRAQLFSPLQFVIILCYIISVGFTAVSSQRVIGTIPRCDTEGKVIVVPGITNDQCTCKCMNNEVVCDPDKCRRPTKPPKQLSSCDSQLCRDVEGCRVIPFPIGPCCKVCKGCRYRRRQYESDDIWRDPRDPCKQLSCKAGVVTVSKVQCFTHCHNALTIPGQCCPVCQGCFFRGKLYNESETFHLPTDVCTTCTCKNGNLQCERQQCPVLNCKSEYIYQPKSECCHKCRGSREIFVPTKGCFFKDYVYEENEKFSPEPCTQCVCRKKGTAICDKLICPPLDCPVEEQVPMNNTDCCKQCKEKRDCLFEGNGYKHKEEWRPNVCTRCSCVDGVTYCQREKCTNSLWCPQGYRLLLTERECCPRCIEHDAVCSVFGDPHYRTFDGLMYSFQGTCKYILAHDCVSNSFLVKVKNAVRFSSGYAWTQMLVVFLFNHRVSMLQNSVVKVDKVRARLPFVSPGKFSIFKEGSLVKMKSTIGVEVTWDGDSFLEVTVSTKYKQRMCGLCGNYNGIKTDDLLGKDGTMYMSGQQFGHTWRVGSKSACHIESDKLVKAPCEMNSTARLRAQQDCKIFYSHPFAKCRAKVDVNVYVSSCITDMCDCPHGRNCACEAILAYVSQCTRAGLDVKWYKPSSCLDR</sequence>
<evidence type="ECO:0000256" key="3">
    <source>
        <dbReference type="ARBA" id="ARBA00022729"/>
    </source>
</evidence>